<evidence type="ECO:0000313" key="2">
    <source>
        <dbReference type="Proteomes" id="UP000824533"/>
    </source>
</evidence>
<protein>
    <submittedName>
        <fullName evidence="1">Uncharacterized protein</fullName>
    </submittedName>
</protein>
<proteinExistence type="predicted"/>
<reference evidence="1 2" key="1">
    <citation type="journal article" date="2021" name="Front. Genet.">
        <title>Chromosome-Level Genome Assembly Reveals Significant Gene Expansion in the Toll and IMD Signaling Pathways of Dendrolimus kikuchii.</title>
        <authorList>
            <person name="Zhou J."/>
            <person name="Wu P."/>
            <person name="Xiong Z."/>
            <person name="Liu N."/>
            <person name="Zhao N."/>
            <person name="Ji M."/>
            <person name="Qiu Y."/>
            <person name="Yang B."/>
        </authorList>
    </citation>
    <scope>NUCLEOTIDE SEQUENCE [LARGE SCALE GENOMIC DNA]</scope>
    <source>
        <strain evidence="1">Ann1</strain>
    </source>
</reference>
<dbReference type="Proteomes" id="UP000824533">
    <property type="component" value="Linkage Group LG10"/>
</dbReference>
<evidence type="ECO:0000313" key="1">
    <source>
        <dbReference type="EMBL" id="KAJ0178338.1"/>
    </source>
</evidence>
<gene>
    <name evidence="1" type="ORF">K1T71_006161</name>
</gene>
<dbReference type="EMBL" id="CM034396">
    <property type="protein sequence ID" value="KAJ0178338.1"/>
    <property type="molecule type" value="Genomic_DNA"/>
</dbReference>
<name>A0ACC1D367_9NEOP</name>
<sequence length="187" mass="18788">MASNTTQTTMNKLVVLFSVVAVAVANPSIVAPLALTSVVPGSSSLSAYSTSIVHGSPYLGARSWVGAPIVGPAVVPAVATIAQAPHSPAVVLDAVNGVPLDTPEVVAARAAHYQARALSGLHHIGKRSVAPLAWSSSVVAPIAPVAPIVTSYSTPLVSGYSAPLVTLGARRVITPLGLPGALSIHPY</sequence>
<organism evidence="1 2">
    <name type="scientific">Dendrolimus kikuchii</name>
    <dbReference type="NCBI Taxonomy" id="765133"/>
    <lineage>
        <taxon>Eukaryota</taxon>
        <taxon>Metazoa</taxon>
        <taxon>Ecdysozoa</taxon>
        <taxon>Arthropoda</taxon>
        <taxon>Hexapoda</taxon>
        <taxon>Insecta</taxon>
        <taxon>Pterygota</taxon>
        <taxon>Neoptera</taxon>
        <taxon>Endopterygota</taxon>
        <taxon>Lepidoptera</taxon>
        <taxon>Glossata</taxon>
        <taxon>Ditrysia</taxon>
        <taxon>Bombycoidea</taxon>
        <taxon>Lasiocampidae</taxon>
        <taxon>Dendrolimus</taxon>
    </lineage>
</organism>
<comment type="caution">
    <text evidence="1">The sequence shown here is derived from an EMBL/GenBank/DDBJ whole genome shotgun (WGS) entry which is preliminary data.</text>
</comment>
<keyword evidence="2" id="KW-1185">Reference proteome</keyword>
<accession>A0ACC1D367</accession>